<gene>
    <name evidence="2" type="ORF">B0H66DRAFT_186233</name>
</gene>
<evidence type="ECO:0000259" key="1">
    <source>
        <dbReference type="Pfam" id="PF06985"/>
    </source>
</evidence>
<dbReference type="PANTHER" id="PTHR33112:SF14">
    <property type="entry name" value="HETEROKARYON INCOMPATIBILITY DOMAIN-CONTAINING PROTEIN"/>
    <property type="match status" value="1"/>
</dbReference>
<evidence type="ECO:0000313" key="3">
    <source>
        <dbReference type="Proteomes" id="UP001283341"/>
    </source>
</evidence>
<organism evidence="2 3">
    <name type="scientific">Apodospora peruviana</name>
    <dbReference type="NCBI Taxonomy" id="516989"/>
    <lineage>
        <taxon>Eukaryota</taxon>
        <taxon>Fungi</taxon>
        <taxon>Dikarya</taxon>
        <taxon>Ascomycota</taxon>
        <taxon>Pezizomycotina</taxon>
        <taxon>Sordariomycetes</taxon>
        <taxon>Sordariomycetidae</taxon>
        <taxon>Sordariales</taxon>
        <taxon>Lasiosphaeriaceae</taxon>
        <taxon>Apodospora</taxon>
    </lineage>
</organism>
<protein>
    <recommendedName>
        <fullName evidence="1">Heterokaryon incompatibility domain-containing protein</fullName>
    </recommendedName>
</protein>
<comment type="caution">
    <text evidence="2">The sequence shown here is derived from an EMBL/GenBank/DDBJ whole genome shotgun (WGS) entry which is preliminary data.</text>
</comment>
<dbReference type="PANTHER" id="PTHR33112">
    <property type="entry name" value="DOMAIN PROTEIN, PUTATIVE-RELATED"/>
    <property type="match status" value="1"/>
</dbReference>
<reference evidence="2" key="1">
    <citation type="journal article" date="2023" name="Mol. Phylogenet. Evol.">
        <title>Genome-scale phylogeny and comparative genomics of the fungal order Sordariales.</title>
        <authorList>
            <person name="Hensen N."/>
            <person name="Bonometti L."/>
            <person name="Westerberg I."/>
            <person name="Brannstrom I.O."/>
            <person name="Guillou S."/>
            <person name="Cros-Aarteil S."/>
            <person name="Calhoun S."/>
            <person name="Haridas S."/>
            <person name="Kuo A."/>
            <person name="Mondo S."/>
            <person name="Pangilinan J."/>
            <person name="Riley R."/>
            <person name="LaButti K."/>
            <person name="Andreopoulos B."/>
            <person name="Lipzen A."/>
            <person name="Chen C."/>
            <person name="Yan M."/>
            <person name="Daum C."/>
            <person name="Ng V."/>
            <person name="Clum A."/>
            <person name="Steindorff A."/>
            <person name="Ohm R.A."/>
            <person name="Martin F."/>
            <person name="Silar P."/>
            <person name="Natvig D.O."/>
            <person name="Lalanne C."/>
            <person name="Gautier V."/>
            <person name="Ament-Velasquez S.L."/>
            <person name="Kruys A."/>
            <person name="Hutchinson M.I."/>
            <person name="Powell A.J."/>
            <person name="Barry K."/>
            <person name="Miller A.N."/>
            <person name="Grigoriev I.V."/>
            <person name="Debuchy R."/>
            <person name="Gladieux P."/>
            <person name="Hiltunen Thoren M."/>
            <person name="Johannesson H."/>
        </authorList>
    </citation>
    <scope>NUCLEOTIDE SEQUENCE</scope>
    <source>
        <strain evidence="2">CBS 118394</strain>
    </source>
</reference>
<dbReference type="AlphaFoldDB" id="A0AAE0IBL1"/>
<proteinExistence type="predicted"/>
<dbReference type="Pfam" id="PF06985">
    <property type="entry name" value="HET"/>
    <property type="match status" value="1"/>
</dbReference>
<dbReference type="Proteomes" id="UP001283341">
    <property type="component" value="Unassembled WGS sequence"/>
</dbReference>
<dbReference type="EMBL" id="JAUEDM010000003">
    <property type="protein sequence ID" value="KAK3322016.1"/>
    <property type="molecule type" value="Genomic_DNA"/>
</dbReference>
<feature type="domain" description="Heterokaryon incompatibility" evidence="1">
    <location>
        <begin position="112"/>
        <end position="228"/>
    </location>
</feature>
<dbReference type="InterPro" id="IPR010730">
    <property type="entry name" value="HET"/>
</dbReference>
<name>A0AAE0IBL1_9PEZI</name>
<accession>A0AAE0IBL1</accession>
<reference evidence="2" key="2">
    <citation type="submission" date="2023-06" db="EMBL/GenBank/DDBJ databases">
        <authorList>
            <consortium name="Lawrence Berkeley National Laboratory"/>
            <person name="Haridas S."/>
            <person name="Hensen N."/>
            <person name="Bonometti L."/>
            <person name="Westerberg I."/>
            <person name="Brannstrom I.O."/>
            <person name="Guillou S."/>
            <person name="Cros-Aarteil S."/>
            <person name="Calhoun S."/>
            <person name="Kuo A."/>
            <person name="Mondo S."/>
            <person name="Pangilinan J."/>
            <person name="Riley R."/>
            <person name="Labutti K."/>
            <person name="Andreopoulos B."/>
            <person name="Lipzen A."/>
            <person name="Chen C."/>
            <person name="Yanf M."/>
            <person name="Daum C."/>
            <person name="Ng V."/>
            <person name="Clum A."/>
            <person name="Steindorff A."/>
            <person name="Ohm R."/>
            <person name="Martin F."/>
            <person name="Silar P."/>
            <person name="Natvig D."/>
            <person name="Lalanne C."/>
            <person name="Gautier V."/>
            <person name="Ament-Velasquez S.L."/>
            <person name="Kruys A."/>
            <person name="Hutchinson M.I."/>
            <person name="Powell A.J."/>
            <person name="Barry K."/>
            <person name="Miller A.N."/>
            <person name="Grigoriev I.V."/>
            <person name="Debuchy R."/>
            <person name="Gladieux P."/>
            <person name="Thoren M.H."/>
            <person name="Johannesson H."/>
        </authorList>
    </citation>
    <scope>NUCLEOTIDE SEQUENCE</scope>
    <source>
        <strain evidence="2">CBS 118394</strain>
    </source>
</reference>
<keyword evidence="3" id="KW-1185">Reference proteome</keyword>
<evidence type="ECO:0000313" key="2">
    <source>
        <dbReference type="EMBL" id="KAK3322016.1"/>
    </source>
</evidence>
<sequence>MKLPNPQIRRRDLFRREPGINHPVVLPNNGDSADWCLSKLAGIAAPGYARPRHSVGTLFRLRQWLYRCEKEHNTPGRRFQCKTFTSGGQPEWVIDVAKCCVVRYLPAMKCMALSYVWGPVYTAKSTRGNIESLQKEGSLFGPVSVVLLPKTVEDAVFLTGLLGVRYLWCDRLCIVQDDDACVRDQIDKKGHIFARASCSIAAKGSPYVDVGLTWTRSRRLTRSDADTPSQSCMYRRRGWTYHEELFSTRIIVIGKLSRGGRVKIRWSYFPLHHPIRADAWEAAIAMVCLDGCREKPTSGREDRMHTLNADIKRRLVEKYYHYYSYTAMRLGESDPQTIYCTGKPYHHGSGEKPAPTIKEHISD</sequence>